<name>A0A1H6MM54_9BACT</name>
<sequence>MVHSTVTLQTVRDSSHPWVKTVLPLYESAFPLEERRETDALLRLIDDAPEMFFRVVLVDGVPVGLFITWDFGEFCYCEHLAVSSELRSAGIGGKVLEWLRREVPMFQILEVEPAETEMAERRINYYKRNGFILLTQDYVQPSYRAGGESLPLWLMGNRECDPETLAGYVRVIHERVYGFSA</sequence>
<evidence type="ECO:0000313" key="2">
    <source>
        <dbReference type="EMBL" id="SEH98712.1"/>
    </source>
</evidence>
<keyword evidence="2" id="KW-0808">Transferase</keyword>
<dbReference type="RefSeq" id="WP_172801826.1">
    <property type="nucleotide sequence ID" value="NZ_LIGX01000040.1"/>
</dbReference>
<keyword evidence="2" id="KW-0012">Acyltransferase</keyword>
<dbReference type="GO" id="GO:0016747">
    <property type="term" value="F:acyltransferase activity, transferring groups other than amino-acyl groups"/>
    <property type="evidence" value="ECO:0007669"/>
    <property type="project" value="InterPro"/>
</dbReference>
<evidence type="ECO:0000259" key="1">
    <source>
        <dbReference type="PROSITE" id="PS51186"/>
    </source>
</evidence>
<dbReference type="PROSITE" id="PS51186">
    <property type="entry name" value="GNAT"/>
    <property type="match status" value="1"/>
</dbReference>
<dbReference type="Gene3D" id="3.40.630.30">
    <property type="match status" value="1"/>
</dbReference>
<reference evidence="3" key="1">
    <citation type="submission" date="2016-09" db="EMBL/GenBank/DDBJ databases">
        <authorList>
            <person name="Koehorst J."/>
        </authorList>
    </citation>
    <scope>NUCLEOTIDE SEQUENCE [LARGE SCALE GENOMIC DNA]</scope>
</reference>
<organism evidence="2 3">
    <name type="scientific">Akkermansia glycaniphila</name>
    <dbReference type="NCBI Taxonomy" id="1679444"/>
    <lineage>
        <taxon>Bacteria</taxon>
        <taxon>Pseudomonadati</taxon>
        <taxon>Verrucomicrobiota</taxon>
        <taxon>Verrucomicrobiia</taxon>
        <taxon>Verrucomicrobiales</taxon>
        <taxon>Akkermansiaceae</taxon>
        <taxon>Akkermansia</taxon>
    </lineage>
</organism>
<dbReference type="InterPro" id="IPR016181">
    <property type="entry name" value="Acyl_CoA_acyltransferase"/>
</dbReference>
<protein>
    <submittedName>
        <fullName evidence="2">Acyl-coa n-acyltransferase</fullName>
    </submittedName>
</protein>
<dbReference type="AlphaFoldDB" id="A0A1H6MM54"/>
<accession>A0A1H6MM54</accession>
<dbReference type="EMBL" id="LT629973">
    <property type="protein sequence ID" value="SEH98712.1"/>
    <property type="molecule type" value="Genomic_DNA"/>
</dbReference>
<dbReference type="SUPFAM" id="SSF55729">
    <property type="entry name" value="Acyl-CoA N-acyltransferases (Nat)"/>
    <property type="match status" value="1"/>
</dbReference>
<dbReference type="Proteomes" id="UP000176204">
    <property type="component" value="Chromosome I"/>
</dbReference>
<dbReference type="CDD" id="cd04301">
    <property type="entry name" value="NAT_SF"/>
    <property type="match status" value="1"/>
</dbReference>
<proteinExistence type="predicted"/>
<dbReference type="Pfam" id="PF13508">
    <property type="entry name" value="Acetyltransf_7"/>
    <property type="match status" value="1"/>
</dbReference>
<dbReference type="KEGG" id="agl:PYTT_2323"/>
<dbReference type="InterPro" id="IPR000182">
    <property type="entry name" value="GNAT_dom"/>
</dbReference>
<keyword evidence="3" id="KW-1185">Reference proteome</keyword>
<gene>
    <name evidence="2" type="ORF">PYTT_2323</name>
</gene>
<dbReference type="STRING" id="1679444.PYTT_2323"/>
<evidence type="ECO:0000313" key="3">
    <source>
        <dbReference type="Proteomes" id="UP000176204"/>
    </source>
</evidence>
<feature type="domain" description="N-acetyltransferase" evidence="1">
    <location>
        <begin position="9"/>
        <end position="157"/>
    </location>
</feature>